<dbReference type="InterPro" id="IPR037069">
    <property type="entry name" value="AcylCoA_DH/ox_N_sf"/>
</dbReference>
<dbReference type="GO" id="GO:0003995">
    <property type="term" value="F:acyl-CoA dehydrogenase activity"/>
    <property type="evidence" value="ECO:0007669"/>
    <property type="project" value="InterPro"/>
</dbReference>
<dbReference type="InterPro" id="IPR006091">
    <property type="entry name" value="Acyl-CoA_Oxase/DH_mid-dom"/>
</dbReference>
<dbReference type="InterPro" id="IPR049426">
    <property type="entry name" value="Acyl-CoA-dh-like_C"/>
</dbReference>
<dbReference type="Gene3D" id="1.20.140.10">
    <property type="entry name" value="Butyryl-CoA Dehydrogenase, subunit A, domain 3"/>
    <property type="match status" value="2"/>
</dbReference>
<evidence type="ECO:0000256" key="2">
    <source>
        <dbReference type="ARBA" id="ARBA00009347"/>
    </source>
</evidence>
<feature type="domain" description="Acyl-CoA dehydrogenase/oxidase N-terminal" evidence="10">
    <location>
        <begin position="29"/>
        <end position="141"/>
    </location>
</feature>
<dbReference type="Pfam" id="PF00441">
    <property type="entry name" value="Acyl-CoA_dh_1"/>
    <property type="match status" value="1"/>
</dbReference>
<keyword evidence="3 7" id="KW-0285">Flavoprotein</keyword>
<dbReference type="FunFam" id="2.40.110.10:FF:000001">
    <property type="entry name" value="Acyl-CoA dehydrogenase, mitochondrial"/>
    <property type="match status" value="1"/>
</dbReference>
<dbReference type="InterPro" id="IPR036250">
    <property type="entry name" value="AcylCo_DH-like_C"/>
</dbReference>
<name>A0A8I1SP56_9BACI</name>
<feature type="domain" description="Acyl-CoA dehydrogenase-like C-terminal" evidence="11">
    <location>
        <begin position="458"/>
        <end position="549"/>
    </location>
</feature>
<dbReference type="InterPro" id="IPR009100">
    <property type="entry name" value="AcylCoA_DH/oxidase_NM_dom_sf"/>
</dbReference>
<dbReference type="PANTHER" id="PTHR43884:SF12">
    <property type="entry name" value="ISOVALERYL-COA DEHYDROGENASE, MITOCHONDRIAL-RELATED"/>
    <property type="match status" value="1"/>
</dbReference>
<keyword evidence="4 7" id="KW-0274">FAD</keyword>
<comment type="caution">
    <text evidence="12">The sequence shown here is derived from an EMBL/GenBank/DDBJ whole genome shotgun (WGS) entry which is preliminary data.</text>
</comment>
<evidence type="ECO:0000313" key="12">
    <source>
        <dbReference type="EMBL" id="MBN8252066.1"/>
    </source>
</evidence>
<comment type="cofactor">
    <cofactor evidence="1 7">
        <name>FAD</name>
        <dbReference type="ChEBI" id="CHEBI:57692"/>
    </cofactor>
</comment>
<evidence type="ECO:0000259" key="9">
    <source>
        <dbReference type="Pfam" id="PF02770"/>
    </source>
</evidence>
<dbReference type="Gene3D" id="2.40.110.10">
    <property type="entry name" value="Butyryl-CoA Dehydrogenase, subunit A, domain 2"/>
    <property type="match status" value="1"/>
</dbReference>
<dbReference type="Pfam" id="PF02771">
    <property type="entry name" value="Acyl-CoA_dh_N"/>
    <property type="match status" value="1"/>
</dbReference>
<evidence type="ECO:0000256" key="5">
    <source>
        <dbReference type="ARBA" id="ARBA00023002"/>
    </source>
</evidence>
<gene>
    <name evidence="12" type="ORF">JF537_10805</name>
</gene>
<dbReference type="InterPro" id="IPR013786">
    <property type="entry name" value="AcylCoA_DH/ox_N"/>
</dbReference>
<organism evidence="12 13">
    <name type="scientific">Priestia flexa</name>
    <dbReference type="NCBI Taxonomy" id="86664"/>
    <lineage>
        <taxon>Bacteria</taxon>
        <taxon>Bacillati</taxon>
        <taxon>Bacillota</taxon>
        <taxon>Bacilli</taxon>
        <taxon>Bacillales</taxon>
        <taxon>Bacillaceae</taxon>
        <taxon>Priestia</taxon>
    </lineage>
</organism>
<dbReference type="FunFam" id="1.20.140.10:FF:000019">
    <property type="entry name" value="Acyl-CoA dehydrogenase"/>
    <property type="match status" value="1"/>
</dbReference>
<evidence type="ECO:0000256" key="1">
    <source>
        <dbReference type="ARBA" id="ARBA00001974"/>
    </source>
</evidence>
<dbReference type="Gene3D" id="1.10.540.10">
    <property type="entry name" value="Acyl-CoA dehydrogenase/oxidase, N-terminal domain"/>
    <property type="match status" value="1"/>
</dbReference>
<feature type="domain" description="Acyl-CoA oxidase/dehydrogenase middle" evidence="9">
    <location>
        <begin position="145"/>
        <end position="238"/>
    </location>
</feature>
<evidence type="ECO:0000256" key="4">
    <source>
        <dbReference type="ARBA" id="ARBA00022827"/>
    </source>
</evidence>
<evidence type="ECO:0000259" key="11">
    <source>
        <dbReference type="Pfam" id="PF21263"/>
    </source>
</evidence>
<dbReference type="PANTHER" id="PTHR43884">
    <property type="entry name" value="ACYL-COA DEHYDROGENASE"/>
    <property type="match status" value="1"/>
</dbReference>
<keyword evidence="5 7" id="KW-0560">Oxidoreductase</keyword>
<proteinExistence type="inferred from homology"/>
<dbReference type="RefSeq" id="WP_206782619.1">
    <property type="nucleotide sequence ID" value="NZ_CM125968.1"/>
</dbReference>
<dbReference type="InterPro" id="IPR006089">
    <property type="entry name" value="Acyl-CoA_DH_CS"/>
</dbReference>
<sequence>MFQDVKPSSFGGTFIVKAASDACTPEDLTSEQKLIAQTASQFAEKDVYPYKQKIDEQNFELVVRLMKKAGELGLLAHSVPEAYGGLGLDKVTKGIVGEALGKTGSYGVAHANHTCIATLPITYFGTKAQKKRYLPKLASGEYIGAYCLTEPEAGSDALSARTTAVLNNEKTHYILNGTKQYITSAAFADTFITYAKVEGKHFTAFIVEKNFQGLSIGPEEKKMGIKGSSTCPVIYEDCLVPVDNVLGEVGKGHVIALNVLNLGRYNLGFACVGGAKHALELTLSYTKERKQFQTAIAHFPATKEKLALMNARIYAAESLQYRTGGLLESVLAGAYENNDPKEAAKSLAQFAMECSVCKVYSSEAFDTVVDEALQLHGGAGFIQDYEIESVYRDSRINRIFEGTNEINRLVLPTHFLRKVKSGELVLNQETLEQAYGAIKEENDLLPLEKKAVHTVRYLLLLLLSEALKVAKEHIVHEQEALMKLSNLAIGLYAMESAVIRTEKAVRKNGKENEQLKVDLTELVVDLTMRKVRDEATQLINGIATGKKHQALHCELQTVMSDFQYEGTFTKTRRVADSLIESDRYTC</sequence>
<dbReference type="FunFam" id="1.10.540.10:FF:000001">
    <property type="entry name" value="Very long-chain-specific acyl-CoA dehydrogenase, mitochondrial"/>
    <property type="match status" value="1"/>
</dbReference>
<feature type="domain" description="Acyl-CoA dehydrogenase/oxidase C-terminal" evidence="8">
    <location>
        <begin position="250"/>
        <end position="410"/>
    </location>
</feature>
<dbReference type="GO" id="GO:0050660">
    <property type="term" value="F:flavin adenine dinucleotide binding"/>
    <property type="evidence" value="ECO:0007669"/>
    <property type="project" value="InterPro"/>
</dbReference>
<evidence type="ECO:0000256" key="6">
    <source>
        <dbReference type="ARBA" id="ARBA00052546"/>
    </source>
</evidence>
<evidence type="ECO:0000259" key="8">
    <source>
        <dbReference type="Pfam" id="PF00441"/>
    </source>
</evidence>
<dbReference type="PROSITE" id="PS00072">
    <property type="entry name" value="ACYL_COA_DH_1"/>
    <property type="match status" value="1"/>
</dbReference>
<dbReference type="SUPFAM" id="SSF56645">
    <property type="entry name" value="Acyl-CoA dehydrogenase NM domain-like"/>
    <property type="match status" value="1"/>
</dbReference>
<evidence type="ECO:0000256" key="3">
    <source>
        <dbReference type="ARBA" id="ARBA00022630"/>
    </source>
</evidence>
<evidence type="ECO:0000256" key="7">
    <source>
        <dbReference type="RuleBase" id="RU362125"/>
    </source>
</evidence>
<reference evidence="12" key="1">
    <citation type="submission" date="2020-12" db="EMBL/GenBank/DDBJ databases">
        <title>PHA producing bacteria isolated from mangrove.</title>
        <authorList>
            <person name="Zheng W."/>
            <person name="Yu S."/>
            <person name="Huang Y."/>
        </authorList>
    </citation>
    <scope>NUCLEOTIDE SEQUENCE</scope>
    <source>
        <strain evidence="12">GN22-4</strain>
    </source>
</reference>
<evidence type="ECO:0000259" key="10">
    <source>
        <dbReference type="Pfam" id="PF02771"/>
    </source>
</evidence>
<accession>A0A8I1SP56</accession>
<dbReference type="Pfam" id="PF21263">
    <property type="entry name" value="Acyl-CoA-dh_C"/>
    <property type="match status" value="1"/>
</dbReference>
<comment type="catalytic activity">
    <reaction evidence="6">
        <text>a 2,3-saturated acyl-CoA + A = a 2,3-dehydroacyl-CoA + AH2</text>
        <dbReference type="Rhea" id="RHEA:48608"/>
        <dbReference type="ChEBI" id="CHEBI:13193"/>
        <dbReference type="ChEBI" id="CHEBI:17499"/>
        <dbReference type="ChEBI" id="CHEBI:60015"/>
        <dbReference type="ChEBI" id="CHEBI:65111"/>
    </reaction>
</comment>
<dbReference type="EMBL" id="JAEMWV010000005">
    <property type="protein sequence ID" value="MBN8252066.1"/>
    <property type="molecule type" value="Genomic_DNA"/>
</dbReference>
<comment type="similarity">
    <text evidence="2 7">Belongs to the acyl-CoA dehydrogenase family.</text>
</comment>
<dbReference type="Proteomes" id="UP000664578">
    <property type="component" value="Unassembled WGS sequence"/>
</dbReference>
<dbReference type="Pfam" id="PF02770">
    <property type="entry name" value="Acyl-CoA_dh_M"/>
    <property type="match status" value="1"/>
</dbReference>
<dbReference type="InterPro" id="IPR046373">
    <property type="entry name" value="Acyl-CoA_Oxase/DH_mid-dom_sf"/>
</dbReference>
<evidence type="ECO:0000313" key="13">
    <source>
        <dbReference type="Proteomes" id="UP000664578"/>
    </source>
</evidence>
<protein>
    <submittedName>
        <fullName evidence="12">Acyl-CoA dehydrogenase family protein</fullName>
    </submittedName>
</protein>
<dbReference type="AlphaFoldDB" id="A0A8I1SP56"/>
<dbReference type="InterPro" id="IPR009075">
    <property type="entry name" value="AcylCo_DH/oxidase_C"/>
</dbReference>
<dbReference type="SUPFAM" id="SSF47203">
    <property type="entry name" value="Acyl-CoA dehydrogenase C-terminal domain-like"/>
    <property type="match status" value="1"/>
</dbReference>